<reference evidence="2 3" key="1">
    <citation type="journal article" date="2013" name="PLoS Genet.">
        <title>Distinctive expansion of potential virulence genes in the genome of the oomycete fish pathogen Saprolegnia parasitica.</title>
        <authorList>
            <person name="Jiang R.H."/>
            <person name="de Bruijn I."/>
            <person name="Haas B.J."/>
            <person name="Belmonte R."/>
            <person name="Lobach L."/>
            <person name="Christie J."/>
            <person name="van den Ackerveken G."/>
            <person name="Bottin A."/>
            <person name="Bulone V."/>
            <person name="Diaz-Moreno S.M."/>
            <person name="Dumas B."/>
            <person name="Fan L."/>
            <person name="Gaulin E."/>
            <person name="Govers F."/>
            <person name="Grenville-Briggs L.J."/>
            <person name="Horner N.R."/>
            <person name="Levin J.Z."/>
            <person name="Mammella M."/>
            <person name="Meijer H.J."/>
            <person name="Morris P."/>
            <person name="Nusbaum C."/>
            <person name="Oome S."/>
            <person name="Phillips A.J."/>
            <person name="van Rooyen D."/>
            <person name="Rzeszutek E."/>
            <person name="Saraiva M."/>
            <person name="Secombes C.J."/>
            <person name="Seidl M.F."/>
            <person name="Snel B."/>
            <person name="Stassen J.H."/>
            <person name="Sykes S."/>
            <person name="Tripathy S."/>
            <person name="van den Berg H."/>
            <person name="Vega-Arreguin J.C."/>
            <person name="Wawra S."/>
            <person name="Young S.K."/>
            <person name="Zeng Q."/>
            <person name="Dieguez-Uribeondo J."/>
            <person name="Russ C."/>
            <person name="Tyler B.M."/>
            <person name="van West P."/>
        </authorList>
    </citation>
    <scope>NUCLEOTIDE SEQUENCE [LARGE SCALE GENOMIC DNA]</scope>
    <source>
        <strain evidence="2 3">CBS 223.65</strain>
    </source>
</reference>
<evidence type="ECO:0000313" key="2">
    <source>
        <dbReference type="EMBL" id="KDO16185.1"/>
    </source>
</evidence>
<evidence type="ECO:0000313" key="3">
    <source>
        <dbReference type="Proteomes" id="UP000030745"/>
    </source>
</evidence>
<proteinExistence type="predicted"/>
<evidence type="ECO:0000256" key="1">
    <source>
        <dbReference type="SAM" id="SignalP"/>
    </source>
</evidence>
<keyword evidence="3" id="KW-1185">Reference proteome</keyword>
<dbReference type="GeneID" id="24139803"/>
<dbReference type="KEGG" id="spar:SPRG_18278"/>
<evidence type="ECO:0008006" key="4">
    <source>
        <dbReference type="Google" id="ProtNLM"/>
    </source>
</evidence>
<dbReference type="AlphaFoldDB" id="A0A067BHK7"/>
<dbReference type="VEuPathDB" id="FungiDB:SPRG_18278"/>
<gene>
    <name evidence="2" type="ORF">SPRG_18278</name>
</gene>
<feature type="signal peptide" evidence="1">
    <location>
        <begin position="1"/>
        <end position="28"/>
    </location>
</feature>
<protein>
    <recommendedName>
        <fullName evidence="4">Peptidase A1 domain-containing protein</fullName>
    </recommendedName>
</protein>
<dbReference type="RefSeq" id="XP_012213106.1">
    <property type="nucleotide sequence ID" value="XM_012357716.1"/>
</dbReference>
<dbReference type="EMBL" id="KK584277">
    <property type="protein sequence ID" value="KDO16185.1"/>
    <property type="molecule type" value="Genomic_DNA"/>
</dbReference>
<sequence length="157" mass="17289">MFILQVATWMMPRRFLSLLLLLPLVVTAAECPYESYATDGAILVADTTYCLSTAPVCAVDTSCRRLLSHKISRDQVKFSGYSALGNLTAYPHDELYIGNASYVNANAMELPSTLLTLSFDNVTAISLGVVYSDLIDNITELYSLRPLTSTWSYALLT</sequence>
<dbReference type="Proteomes" id="UP000030745">
    <property type="component" value="Unassembled WGS sequence"/>
</dbReference>
<accession>A0A067BHK7</accession>
<keyword evidence="1" id="KW-0732">Signal</keyword>
<dbReference type="STRING" id="695850.A0A067BHK7"/>
<organism evidence="2 3">
    <name type="scientific">Saprolegnia parasitica (strain CBS 223.65)</name>
    <dbReference type="NCBI Taxonomy" id="695850"/>
    <lineage>
        <taxon>Eukaryota</taxon>
        <taxon>Sar</taxon>
        <taxon>Stramenopiles</taxon>
        <taxon>Oomycota</taxon>
        <taxon>Saprolegniomycetes</taxon>
        <taxon>Saprolegniales</taxon>
        <taxon>Saprolegniaceae</taxon>
        <taxon>Saprolegnia</taxon>
    </lineage>
</organism>
<name>A0A067BHK7_SAPPC</name>
<feature type="chain" id="PRO_5001633399" description="Peptidase A1 domain-containing protein" evidence="1">
    <location>
        <begin position="29"/>
        <end position="157"/>
    </location>
</feature>